<evidence type="ECO:0000313" key="2">
    <source>
        <dbReference type="EMBL" id="EDX13210.1"/>
    </source>
</evidence>
<dbReference type="Proteomes" id="UP000000304">
    <property type="component" value="Chromosome 3R"/>
</dbReference>
<protein>
    <submittedName>
        <fullName evidence="2">GD20568</fullName>
    </submittedName>
</protein>
<evidence type="ECO:0000313" key="3">
    <source>
        <dbReference type="Proteomes" id="UP000000304"/>
    </source>
</evidence>
<accession>B4QSB4</accession>
<feature type="compositionally biased region" description="Polar residues" evidence="1">
    <location>
        <begin position="13"/>
        <end position="25"/>
    </location>
</feature>
<feature type="region of interest" description="Disordered" evidence="1">
    <location>
        <begin position="1"/>
        <end position="32"/>
    </location>
</feature>
<dbReference type="AlphaFoldDB" id="B4QSB4"/>
<sequence length="51" mass="5847">MHETRGESKFTRKSTSNSEWNSSATIKGHPLRHPFQQMTAVLPFHPTPIEI</sequence>
<dbReference type="HOGENOM" id="CLU_3108661_0_0_1"/>
<name>B4QSB4_DROSI</name>
<gene>
    <name evidence="2" type="primary">Dsim\GD20568</name>
    <name evidence="2" type="ORF">Dsim_GD20568</name>
</gene>
<dbReference type="EMBL" id="CM000364">
    <property type="protein sequence ID" value="EDX13210.1"/>
    <property type="molecule type" value="Genomic_DNA"/>
</dbReference>
<feature type="compositionally biased region" description="Basic and acidic residues" evidence="1">
    <location>
        <begin position="1"/>
        <end position="10"/>
    </location>
</feature>
<proteinExistence type="predicted"/>
<keyword evidence="3" id="KW-1185">Reference proteome</keyword>
<evidence type="ECO:0000256" key="1">
    <source>
        <dbReference type="SAM" id="MobiDB-lite"/>
    </source>
</evidence>
<organism evidence="2 3">
    <name type="scientific">Drosophila simulans</name>
    <name type="common">Fruit fly</name>
    <dbReference type="NCBI Taxonomy" id="7240"/>
    <lineage>
        <taxon>Eukaryota</taxon>
        <taxon>Metazoa</taxon>
        <taxon>Ecdysozoa</taxon>
        <taxon>Arthropoda</taxon>
        <taxon>Hexapoda</taxon>
        <taxon>Insecta</taxon>
        <taxon>Pterygota</taxon>
        <taxon>Neoptera</taxon>
        <taxon>Endopterygota</taxon>
        <taxon>Diptera</taxon>
        <taxon>Brachycera</taxon>
        <taxon>Muscomorpha</taxon>
        <taxon>Ephydroidea</taxon>
        <taxon>Drosophilidae</taxon>
        <taxon>Drosophila</taxon>
        <taxon>Sophophora</taxon>
    </lineage>
</organism>
<reference evidence="2 3" key="1">
    <citation type="journal article" date="2007" name="Nature">
        <title>Evolution of genes and genomes on the Drosophila phylogeny.</title>
        <authorList>
            <consortium name="Drosophila 12 Genomes Consortium"/>
            <person name="Clark A.G."/>
            <person name="Eisen M.B."/>
            <person name="Smith D.R."/>
            <person name="Bergman C.M."/>
            <person name="Oliver B."/>
            <person name="Markow T.A."/>
            <person name="Kaufman T.C."/>
            <person name="Kellis M."/>
            <person name="Gelbart W."/>
            <person name="Iyer V.N."/>
            <person name="Pollard D.A."/>
            <person name="Sackton T.B."/>
            <person name="Larracuente A.M."/>
            <person name="Singh N.D."/>
            <person name="Abad J.P."/>
            <person name="Abt D.N."/>
            <person name="Adryan B."/>
            <person name="Aguade M."/>
            <person name="Akashi H."/>
            <person name="Anderson W.W."/>
            <person name="Aquadro C.F."/>
            <person name="Ardell D.H."/>
            <person name="Arguello R."/>
            <person name="Artieri C.G."/>
            <person name="Barbash D.A."/>
            <person name="Barker D."/>
            <person name="Barsanti P."/>
            <person name="Batterham P."/>
            <person name="Batzoglou S."/>
            <person name="Begun D."/>
            <person name="Bhutkar A."/>
            <person name="Blanco E."/>
            <person name="Bosak S.A."/>
            <person name="Bradley R.K."/>
            <person name="Brand A.D."/>
            <person name="Brent M.R."/>
            <person name="Brooks A.N."/>
            <person name="Brown R.H."/>
            <person name="Butlin R.K."/>
            <person name="Caggese C."/>
            <person name="Calvi B.R."/>
            <person name="Bernardo de Carvalho A."/>
            <person name="Caspi A."/>
            <person name="Castrezana S."/>
            <person name="Celniker S.E."/>
            <person name="Chang J.L."/>
            <person name="Chapple C."/>
            <person name="Chatterji S."/>
            <person name="Chinwalla A."/>
            <person name="Civetta A."/>
            <person name="Clifton S.W."/>
            <person name="Comeron J.M."/>
            <person name="Costello J.C."/>
            <person name="Coyne J.A."/>
            <person name="Daub J."/>
            <person name="David R.G."/>
            <person name="Delcher A.L."/>
            <person name="Delehaunty K."/>
            <person name="Do C.B."/>
            <person name="Ebling H."/>
            <person name="Edwards K."/>
            <person name="Eickbush T."/>
            <person name="Evans J.D."/>
            <person name="Filipski A."/>
            <person name="Findeiss S."/>
            <person name="Freyhult E."/>
            <person name="Fulton L."/>
            <person name="Fulton R."/>
            <person name="Garcia A.C."/>
            <person name="Gardiner A."/>
            <person name="Garfield D.A."/>
            <person name="Garvin B.E."/>
            <person name="Gibson G."/>
            <person name="Gilbert D."/>
            <person name="Gnerre S."/>
            <person name="Godfrey J."/>
            <person name="Good R."/>
            <person name="Gotea V."/>
            <person name="Gravely B."/>
            <person name="Greenberg A.J."/>
            <person name="Griffiths-Jones S."/>
            <person name="Gross S."/>
            <person name="Guigo R."/>
            <person name="Gustafson E.A."/>
            <person name="Haerty W."/>
            <person name="Hahn M.W."/>
            <person name="Halligan D.L."/>
            <person name="Halpern A.L."/>
            <person name="Halter G.M."/>
            <person name="Han M.V."/>
            <person name="Heger A."/>
            <person name="Hillier L."/>
            <person name="Hinrichs A.S."/>
            <person name="Holmes I."/>
            <person name="Hoskins R.A."/>
            <person name="Hubisz M.J."/>
            <person name="Hultmark D."/>
            <person name="Huntley M.A."/>
            <person name="Jaffe D.B."/>
            <person name="Jagadeeshan S."/>
            <person name="Jeck W.R."/>
            <person name="Johnson J."/>
            <person name="Jones C.D."/>
            <person name="Jordan W.C."/>
            <person name="Karpen G.H."/>
            <person name="Kataoka E."/>
            <person name="Keightley P.D."/>
            <person name="Kheradpour P."/>
            <person name="Kirkness E.F."/>
            <person name="Koerich L.B."/>
            <person name="Kristiansen K."/>
            <person name="Kudrna D."/>
            <person name="Kulathinal R.J."/>
            <person name="Kumar S."/>
            <person name="Kwok R."/>
            <person name="Lander E."/>
            <person name="Langley C.H."/>
            <person name="Lapoint R."/>
            <person name="Lazzaro B.P."/>
            <person name="Lee S.J."/>
            <person name="Levesque L."/>
            <person name="Li R."/>
            <person name="Lin C.F."/>
            <person name="Lin M.F."/>
            <person name="Lindblad-Toh K."/>
            <person name="Llopart A."/>
            <person name="Long M."/>
            <person name="Low L."/>
            <person name="Lozovsky E."/>
            <person name="Lu J."/>
            <person name="Luo M."/>
            <person name="Machado C.A."/>
            <person name="Makalowski W."/>
            <person name="Marzo M."/>
            <person name="Matsuda M."/>
            <person name="Matzkin L."/>
            <person name="McAllister B."/>
            <person name="McBride C.S."/>
            <person name="McKernan B."/>
            <person name="McKernan K."/>
            <person name="Mendez-Lago M."/>
            <person name="Minx P."/>
            <person name="Mollenhauer M.U."/>
            <person name="Montooth K."/>
            <person name="Mount S.M."/>
            <person name="Mu X."/>
            <person name="Myers E."/>
            <person name="Negre B."/>
            <person name="Newfeld S."/>
            <person name="Nielsen R."/>
            <person name="Noor M.A."/>
            <person name="O'Grady P."/>
            <person name="Pachter L."/>
            <person name="Papaceit M."/>
            <person name="Parisi M.J."/>
            <person name="Parisi M."/>
            <person name="Parts L."/>
            <person name="Pedersen J.S."/>
            <person name="Pesole G."/>
            <person name="Phillippy A.M."/>
            <person name="Ponting C.P."/>
            <person name="Pop M."/>
            <person name="Porcelli D."/>
            <person name="Powell J.R."/>
            <person name="Prohaska S."/>
            <person name="Pruitt K."/>
            <person name="Puig M."/>
            <person name="Quesneville H."/>
            <person name="Ram K.R."/>
            <person name="Rand D."/>
            <person name="Rasmussen M.D."/>
            <person name="Reed L.K."/>
            <person name="Reenan R."/>
            <person name="Reily A."/>
            <person name="Remington K.A."/>
            <person name="Rieger T.T."/>
            <person name="Ritchie M.G."/>
            <person name="Robin C."/>
            <person name="Rogers Y.H."/>
            <person name="Rohde C."/>
            <person name="Rozas J."/>
            <person name="Rubenfield M.J."/>
            <person name="Ruiz A."/>
            <person name="Russo S."/>
            <person name="Salzberg S.L."/>
            <person name="Sanchez-Gracia A."/>
            <person name="Saranga D.J."/>
            <person name="Sato H."/>
            <person name="Schaeffer S.W."/>
            <person name="Schatz M.C."/>
            <person name="Schlenke T."/>
            <person name="Schwartz R."/>
            <person name="Segarra C."/>
            <person name="Singh R.S."/>
            <person name="Sirot L."/>
            <person name="Sirota M."/>
            <person name="Sisneros N.B."/>
            <person name="Smith C.D."/>
            <person name="Smith T.F."/>
            <person name="Spieth J."/>
            <person name="Stage D.E."/>
            <person name="Stark A."/>
            <person name="Stephan W."/>
            <person name="Strausberg R.L."/>
            <person name="Strempel S."/>
            <person name="Sturgill D."/>
            <person name="Sutton G."/>
            <person name="Sutton G.G."/>
            <person name="Tao W."/>
            <person name="Teichmann S."/>
            <person name="Tobari Y.N."/>
            <person name="Tomimura Y."/>
            <person name="Tsolas J.M."/>
            <person name="Valente V.L."/>
            <person name="Venter E."/>
            <person name="Venter J.C."/>
            <person name="Vicario S."/>
            <person name="Vieira F.G."/>
            <person name="Vilella A.J."/>
            <person name="Villasante A."/>
            <person name="Walenz B."/>
            <person name="Wang J."/>
            <person name="Wasserman M."/>
            <person name="Watts T."/>
            <person name="Wilson D."/>
            <person name="Wilson R.K."/>
            <person name="Wing R.A."/>
            <person name="Wolfner M.F."/>
            <person name="Wong A."/>
            <person name="Wong G.K."/>
            <person name="Wu C.I."/>
            <person name="Wu G."/>
            <person name="Yamamoto D."/>
            <person name="Yang H.P."/>
            <person name="Yang S.P."/>
            <person name="Yorke J.A."/>
            <person name="Yoshida K."/>
            <person name="Zdobnov E."/>
            <person name="Zhang P."/>
            <person name="Zhang Y."/>
            <person name="Zimin A.V."/>
            <person name="Baldwin J."/>
            <person name="Abdouelleil A."/>
            <person name="Abdulkadir J."/>
            <person name="Abebe A."/>
            <person name="Abera B."/>
            <person name="Abreu J."/>
            <person name="Acer S.C."/>
            <person name="Aftuck L."/>
            <person name="Alexander A."/>
            <person name="An P."/>
            <person name="Anderson E."/>
            <person name="Anderson S."/>
            <person name="Arachi H."/>
            <person name="Azer M."/>
            <person name="Bachantsang P."/>
            <person name="Barry A."/>
            <person name="Bayul T."/>
            <person name="Berlin A."/>
            <person name="Bessette D."/>
            <person name="Bloom T."/>
            <person name="Blye J."/>
            <person name="Boguslavskiy L."/>
            <person name="Bonnet C."/>
            <person name="Boukhgalter B."/>
            <person name="Bourzgui I."/>
            <person name="Brown A."/>
            <person name="Cahill P."/>
            <person name="Channer S."/>
            <person name="Cheshatsang Y."/>
            <person name="Chuda L."/>
            <person name="Citroen M."/>
            <person name="Collymore A."/>
            <person name="Cooke P."/>
            <person name="Costello M."/>
            <person name="D'Aco K."/>
            <person name="Daza R."/>
            <person name="De Haan G."/>
            <person name="DeGray S."/>
            <person name="DeMaso C."/>
            <person name="Dhargay N."/>
            <person name="Dooley K."/>
            <person name="Dooley E."/>
            <person name="Doricent M."/>
            <person name="Dorje P."/>
            <person name="Dorjee K."/>
            <person name="Dupes A."/>
            <person name="Elong R."/>
            <person name="Falk J."/>
            <person name="Farina A."/>
            <person name="Faro S."/>
            <person name="Ferguson D."/>
            <person name="Fisher S."/>
            <person name="Foley C.D."/>
            <person name="Franke A."/>
            <person name="Friedrich D."/>
            <person name="Gadbois L."/>
            <person name="Gearin G."/>
            <person name="Gearin C.R."/>
            <person name="Giannoukos G."/>
            <person name="Goode T."/>
            <person name="Graham J."/>
            <person name="Grandbois E."/>
            <person name="Grewal S."/>
            <person name="Gyaltsen K."/>
            <person name="Hafez N."/>
            <person name="Hagos B."/>
            <person name="Hall J."/>
            <person name="Henson C."/>
            <person name="Hollinger A."/>
            <person name="Honan T."/>
            <person name="Huard M.D."/>
            <person name="Hughes L."/>
            <person name="Hurhula B."/>
            <person name="Husby M.E."/>
            <person name="Kamat A."/>
            <person name="Kanga B."/>
            <person name="Kashin S."/>
            <person name="Khazanovich D."/>
            <person name="Kisner P."/>
            <person name="Lance K."/>
            <person name="Lara M."/>
            <person name="Lee W."/>
            <person name="Lennon N."/>
            <person name="Letendre F."/>
            <person name="LeVine R."/>
            <person name="Lipovsky A."/>
            <person name="Liu X."/>
            <person name="Liu J."/>
            <person name="Liu S."/>
            <person name="Lokyitsang T."/>
            <person name="Lokyitsang Y."/>
            <person name="Lubonja R."/>
            <person name="Lui A."/>
            <person name="MacDonald P."/>
            <person name="Magnisalis V."/>
            <person name="Maru K."/>
            <person name="Matthews C."/>
            <person name="McCusker W."/>
            <person name="McDonough S."/>
            <person name="Mehta T."/>
            <person name="Meldrim J."/>
            <person name="Meneus L."/>
            <person name="Mihai O."/>
            <person name="Mihalev A."/>
            <person name="Mihova T."/>
            <person name="Mittelman R."/>
            <person name="Mlenga V."/>
            <person name="Montmayeur A."/>
            <person name="Mulrain L."/>
            <person name="Navidi A."/>
            <person name="Naylor J."/>
            <person name="Negash T."/>
            <person name="Nguyen T."/>
            <person name="Nguyen N."/>
            <person name="Nicol R."/>
            <person name="Norbu C."/>
            <person name="Norbu N."/>
            <person name="Novod N."/>
            <person name="O'Neill B."/>
            <person name="Osman S."/>
            <person name="Markiewicz E."/>
            <person name="Oyono O.L."/>
            <person name="Patti C."/>
            <person name="Phunkhang P."/>
            <person name="Pierre F."/>
            <person name="Priest M."/>
            <person name="Raghuraman S."/>
            <person name="Rege F."/>
            <person name="Reyes R."/>
            <person name="Rise C."/>
            <person name="Rogov P."/>
            <person name="Ross K."/>
            <person name="Ryan E."/>
            <person name="Settipalli S."/>
            <person name="Shea T."/>
            <person name="Sherpa N."/>
            <person name="Shi L."/>
            <person name="Shih D."/>
            <person name="Sparrow T."/>
            <person name="Spaulding J."/>
            <person name="Stalker J."/>
            <person name="Stange-Thomann N."/>
            <person name="Stavropoulos S."/>
            <person name="Stone C."/>
            <person name="Strader C."/>
            <person name="Tesfaye S."/>
            <person name="Thomson T."/>
            <person name="Thoulutsang Y."/>
            <person name="Thoulutsang D."/>
            <person name="Topham K."/>
            <person name="Topping I."/>
            <person name="Tsamla T."/>
            <person name="Vassiliev H."/>
            <person name="Vo A."/>
            <person name="Wangchuk T."/>
            <person name="Wangdi T."/>
            <person name="Weiand M."/>
            <person name="Wilkinson J."/>
            <person name="Wilson A."/>
            <person name="Yadav S."/>
            <person name="Young G."/>
            <person name="Yu Q."/>
            <person name="Zembek L."/>
            <person name="Zhong D."/>
            <person name="Zimmer A."/>
            <person name="Zwirko Z."/>
            <person name="Jaffe D.B."/>
            <person name="Alvarez P."/>
            <person name="Brockman W."/>
            <person name="Butler J."/>
            <person name="Chin C."/>
            <person name="Gnerre S."/>
            <person name="Grabherr M."/>
            <person name="Kleber M."/>
            <person name="Mauceli E."/>
            <person name="MacCallum I."/>
        </authorList>
    </citation>
    <scope>NUCLEOTIDE SEQUENCE [LARGE SCALE GENOMIC DNA]</scope>
    <source>
        <strain evidence="3">white501</strain>
    </source>
</reference>